<feature type="non-terminal residue" evidence="5">
    <location>
        <position position="162"/>
    </location>
</feature>
<evidence type="ECO:0000259" key="4">
    <source>
        <dbReference type="PROSITE" id="PS50275"/>
    </source>
</evidence>
<keyword evidence="3" id="KW-0472">Membrane</keyword>
<dbReference type="PANTHER" id="PTHR45738:SF5">
    <property type="entry name" value="POLYPHOSPHOINOSITIDE PHOSPHATASE"/>
    <property type="match status" value="1"/>
</dbReference>
<evidence type="ECO:0000256" key="1">
    <source>
        <dbReference type="ARBA" id="ARBA00004308"/>
    </source>
</evidence>
<dbReference type="GO" id="GO:0046856">
    <property type="term" value="P:phosphatidylinositol dephosphorylation"/>
    <property type="evidence" value="ECO:0007669"/>
    <property type="project" value="InterPro"/>
</dbReference>
<feature type="domain" description="SAC" evidence="4">
    <location>
        <begin position="1"/>
        <end position="73"/>
    </location>
</feature>
<gene>
    <name evidence="5" type="ORF">BC938DRAFT_479374</name>
</gene>
<dbReference type="PANTHER" id="PTHR45738">
    <property type="entry name" value="POLYPHOSPHOINOSITIDE PHOSPHATASE"/>
    <property type="match status" value="1"/>
</dbReference>
<evidence type="ECO:0000313" key="5">
    <source>
        <dbReference type="EMBL" id="RUS30450.1"/>
    </source>
</evidence>
<name>A0A433QKZ9_9FUNG</name>
<organism evidence="5 6">
    <name type="scientific">Jimgerdemannia flammicorona</name>
    <dbReference type="NCBI Taxonomy" id="994334"/>
    <lineage>
        <taxon>Eukaryota</taxon>
        <taxon>Fungi</taxon>
        <taxon>Fungi incertae sedis</taxon>
        <taxon>Mucoromycota</taxon>
        <taxon>Mucoromycotina</taxon>
        <taxon>Endogonomycetes</taxon>
        <taxon>Endogonales</taxon>
        <taxon>Endogonaceae</taxon>
        <taxon>Jimgerdemannia</taxon>
    </lineage>
</organism>
<proteinExistence type="predicted"/>
<comment type="caution">
    <text evidence="5">The sequence shown here is derived from an EMBL/GenBank/DDBJ whole genome shotgun (WGS) entry which is preliminary data.</text>
</comment>
<dbReference type="PROSITE" id="PS50275">
    <property type="entry name" value="SAC"/>
    <property type="match status" value="1"/>
</dbReference>
<evidence type="ECO:0000256" key="3">
    <source>
        <dbReference type="ARBA" id="ARBA00023136"/>
    </source>
</evidence>
<dbReference type="InterPro" id="IPR043573">
    <property type="entry name" value="Fig4-like"/>
</dbReference>
<keyword evidence="2" id="KW-0378">Hydrolase</keyword>
<dbReference type="InterPro" id="IPR002013">
    <property type="entry name" value="SAC_dom"/>
</dbReference>
<comment type="subcellular location">
    <subcellularLocation>
        <location evidence="1">Endomembrane system</location>
    </subcellularLocation>
</comment>
<sequence length="162" mass="18618">MKGEKVQRRIIARQNGVVRTNCIDCLDRTNAAQFLYALGIIDKPSVAFDSDVANILTDMYQRHGDSIALQYAGSHLVNTMETYRGIKQWTSQGRDMIEVIRRYINNSFTDPEKQEAINLFLGNFITQDSGPSLWDLGTDHFLHNHDPRMKRSRKKYVTIVPN</sequence>
<dbReference type="EMBL" id="RBNJ01003847">
    <property type="protein sequence ID" value="RUS30450.1"/>
    <property type="molecule type" value="Genomic_DNA"/>
</dbReference>
<protein>
    <recommendedName>
        <fullName evidence="4">SAC domain-containing protein</fullName>
    </recommendedName>
</protein>
<dbReference type="GO" id="GO:0012505">
    <property type="term" value="C:endomembrane system"/>
    <property type="evidence" value="ECO:0007669"/>
    <property type="project" value="UniProtKB-SubCell"/>
</dbReference>
<accession>A0A433QKZ9</accession>
<reference evidence="5 6" key="1">
    <citation type="journal article" date="2018" name="New Phytol.">
        <title>Phylogenomics of Endogonaceae and evolution of mycorrhizas within Mucoromycota.</title>
        <authorList>
            <person name="Chang Y."/>
            <person name="Desiro A."/>
            <person name="Na H."/>
            <person name="Sandor L."/>
            <person name="Lipzen A."/>
            <person name="Clum A."/>
            <person name="Barry K."/>
            <person name="Grigoriev I.V."/>
            <person name="Martin F.M."/>
            <person name="Stajich J.E."/>
            <person name="Smith M.E."/>
            <person name="Bonito G."/>
            <person name="Spatafora J.W."/>
        </authorList>
    </citation>
    <scope>NUCLEOTIDE SEQUENCE [LARGE SCALE GENOMIC DNA]</scope>
    <source>
        <strain evidence="5 6">AD002</strain>
    </source>
</reference>
<evidence type="ECO:0000256" key="2">
    <source>
        <dbReference type="ARBA" id="ARBA00022801"/>
    </source>
</evidence>
<dbReference type="GO" id="GO:0043813">
    <property type="term" value="F:phosphatidylinositol-3,5-bisphosphate 5-phosphatase activity"/>
    <property type="evidence" value="ECO:0007669"/>
    <property type="project" value="InterPro"/>
</dbReference>
<evidence type="ECO:0000313" key="6">
    <source>
        <dbReference type="Proteomes" id="UP000274822"/>
    </source>
</evidence>
<dbReference type="AlphaFoldDB" id="A0A433QKZ9"/>
<dbReference type="Proteomes" id="UP000274822">
    <property type="component" value="Unassembled WGS sequence"/>
</dbReference>
<keyword evidence="6" id="KW-1185">Reference proteome</keyword>